<dbReference type="Pfam" id="PF01432">
    <property type="entry name" value="Peptidase_M3"/>
    <property type="match status" value="1"/>
</dbReference>
<protein>
    <submittedName>
        <fullName evidence="8">M3 family oligoendopeptidase</fullName>
    </submittedName>
</protein>
<dbReference type="InterPro" id="IPR001567">
    <property type="entry name" value="Pept_M3A_M3B_dom"/>
</dbReference>
<dbReference type="EMBL" id="SZQL01000012">
    <property type="protein sequence ID" value="TKK67160.1"/>
    <property type="molecule type" value="Genomic_DNA"/>
</dbReference>
<evidence type="ECO:0000256" key="4">
    <source>
        <dbReference type="ARBA" id="ARBA00022833"/>
    </source>
</evidence>
<evidence type="ECO:0000256" key="1">
    <source>
        <dbReference type="ARBA" id="ARBA00022670"/>
    </source>
</evidence>
<name>A0A4U3KXJ1_9BACT</name>
<organism evidence="8 9">
    <name type="scientific">Ilyomonas limi</name>
    <dbReference type="NCBI Taxonomy" id="2575867"/>
    <lineage>
        <taxon>Bacteria</taxon>
        <taxon>Pseudomonadati</taxon>
        <taxon>Bacteroidota</taxon>
        <taxon>Chitinophagia</taxon>
        <taxon>Chitinophagales</taxon>
        <taxon>Chitinophagaceae</taxon>
        <taxon>Ilyomonas</taxon>
    </lineage>
</organism>
<evidence type="ECO:0000256" key="3">
    <source>
        <dbReference type="ARBA" id="ARBA00022801"/>
    </source>
</evidence>
<keyword evidence="5 6" id="KW-0482">Metalloprotease</keyword>
<dbReference type="Proteomes" id="UP000305848">
    <property type="component" value="Unassembled WGS sequence"/>
</dbReference>
<dbReference type="AlphaFoldDB" id="A0A4U3KXJ1"/>
<accession>A0A4U3KXJ1</accession>
<evidence type="ECO:0000259" key="7">
    <source>
        <dbReference type="Pfam" id="PF01432"/>
    </source>
</evidence>
<dbReference type="Gene3D" id="1.10.1370.30">
    <property type="match status" value="1"/>
</dbReference>
<dbReference type="GO" id="GO:0046872">
    <property type="term" value="F:metal ion binding"/>
    <property type="evidence" value="ECO:0007669"/>
    <property type="project" value="UniProtKB-UniRule"/>
</dbReference>
<keyword evidence="3 6" id="KW-0378">Hydrolase</keyword>
<evidence type="ECO:0000313" key="9">
    <source>
        <dbReference type="Proteomes" id="UP000305848"/>
    </source>
</evidence>
<reference evidence="8 9" key="1">
    <citation type="submission" date="2019-05" db="EMBL/GenBank/DDBJ databases">
        <title>Panacibacter sp. strain 17mud1-8 Genome sequencing and assembly.</title>
        <authorList>
            <person name="Chhetri G."/>
        </authorList>
    </citation>
    <scope>NUCLEOTIDE SEQUENCE [LARGE SCALE GENOMIC DNA]</scope>
    <source>
        <strain evidence="8 9">17mud1-8</strain>
    </source>
</reference>
<dbReference type="OrthoDB" id="9762795at2"/>
<dbReference type="SUPFAM" id="SSF55486">
    <property type="entry name" value="Metalloproteases ('zincins'), catalytic domain"/>
    <property type="match status" value="1"/>
</dbReference>
<comment type="cofactor">
    <cofactor evidence="6">
        <name>Zn(2+)</name>
        <dbReference type="ChEBI" id="CHEBI:29105"/>
    </cofactor>
    <text evidence="6">Binds 1 zinc ion.</text>
</comment>
<evidence type="ECO:0000256" key="5">
    <source>
        <dbReference type="ARBA" id="ARBA00023049"/>
    </source>
</evidence>
<keyword evidence="1 6" id="KW-0645">Protease</keyword>
<dbReference type="CDD" id="cd09606">
    <property type="entry name" value="M3B_PepF"/>
    <property type="match status" value="1"/>
</dbReference>
<keyword evidence="2 6" id="KW-0479">Metal-binding</keyword>
<dbReference type="PANTHER" id="PTHR11804">
    <property type="entry name" value="PROTEASE M3 THIMET OLIGOPEPTIDASE-RELATED"/>
    <property type="match status" value="1"/>
</dbReference>
<keyword evidence="4 6" id="KW-0862">Zinc</keyword>
<feature type="domain" description="Peptidase M3A/M3B catalytic" evidence="7">
    <location>
        <begin position="176"/>
        <end position="561"/>
    </location>
</feature>
<evidence type="ECO:0000256" key="2">
    <source>
        <dbReference type="ARBA" id="ARBA00022723"/>
    </source>
</evidence>
<dbReference type="GO" id="GO:0006518">
    <property type="term" value="P:peptide metabolic process"/>
    <property type="evidence" value="ECO:0007669"/>
    <property type="project" value="TreeGrafter"/>
</dbReference>
<comment type="similarity">
    <text evidence="6">Belongs to the peptidase M3 family.</text>
</comment>
<evidence type="ECO:0000313" key="8">
    <source>
        <dbReference type="EMBL" id="TKK67160.1"/>
    </source>
</evidence>
<keyword evidence="9" id="KW-1185">Reference proteome</keyword>
<dbReference type="InterPro" id="IPR011976">
    <property type="entry name" value="Pept_M3B_oligopep-rel"/>
</dbReference>
<dbReference type="NCBIfam" id="TIGR02289">
    <property type="entry name" value="M3_not_pepF"/>
    <property type="match status" value="1"/>
</dbReference>
<proteinExistence type="inferred from homology"/>
<gene>
    <name evidence="8" type="ORF">FC093_14845</name>
</gene>
<comment type="caution">
    <text evidence="8">The sequence shown here is derived from an EMBL/GenBank/DDBJ whole genome shotgun (WGS) entry which is preliminary data.</text>
</comment>
<dbReference type="RefSeq" id="WP_137262590.1">
    <property type="nucleotide sequence ID" value="NZ_SZQL01000012.1"/>
</dbReference>
<evidence type="ECO:0000256" key="6">
    <source>
        <dbReference type="RuleBase" id="RU003435"/>
    </source>
</evidence>
<dbReference type="PANTHER" id="PTHR11804:SF48">
    <property type="entry name" value="PUTATIVE-RELATED"/>
    <property type="match status" value="1"/>
</dbReference>
<sequence>MQLNADIQKIQRHFIPRDFKLTAWEAVEPYFKELLDRAINSRADLEQWLHDTSELEAVVSEDACWRQIRMTCDTTDKALEEAFTFFCMEIQPKLQPYADALNKKLINSPYTQELDQQKYFTYLRNVRKSIELFREANIPLQAELSVLQQQYGVITGAMTVEVNGQEYTLQQASKFLESHDRKLREEVYRKIQERRLQDRDKLNALFTQLIEKRDQIAHNAGFENYRDYKFAEMGRFDYTKEDCFQFHEAVKLHVLPLVAQINIHKKEKLGVDTLRPWDTEAEPEGVEPLHPFEGGKELLEKTEQCFEELNPFFAECLKKMNALGHLDLESRKGKAPGGYNCPLAESGAPFIFMNAAGQMSDVTTMVHEGGHAVHSFLAHNLELNAFKEYPMEIAEVASMAMELFTMNHWDTFFDNKEDLKRAKEHQLERVITIFPWIATIDKFQHWIYEHPKHTVEERTEAWINILDEFSTNTVDFSGLEEYRKNSWQRQLHLFEVPFYYIEYGIAQLGAIGLWKQYIENPDKALQNYINALSLGGTKTLPQLYEAAGLKFDLSPAYIKNLMEFVKGEMDKLN</sequence>
<dbReference type="InterPro" id="IPR045090">
    <property type="entry name" value="Pept_M3A_M3B"/>
</dbReference>
<dbReference type="GO" id="GO:0004222">
    <property type="term" value="F:metalloendopeptidase activity"/>
    <property type="evidence" value="ECO:0007669"/>
    <property type="project" value="InterPro"/>
</dbReference>
<dbReference type="GO" id="GO:0006508">
    <property type="term" value="P:proteolysis"/>
    <property type="evidence" value="ECO:0007669"/>
    <property type="project" value="UniProtKB-KW"/>
</dbReference>